<dbReference type="GO" id="GO:0005524">
    <property type="term" value="F:ATP binding"/>
    <property type="evidence" value="ECO:0007669"/>
    <property type="project" value="UniProtKB-KW"/>
</dbReference>
<evidence type="ECO:0000259" key="1">
    <source>
        <dbReference type="Pfam" id="PF04313"/>
    </source>
</evidence>
<evidence type="ECO:0000313" key="2">
    <source>
        <dbReference type="EMBL" id="TDO24864.1"/>
    </source>
</evidence>
<dbReference type="Pfam" id="PF04313">
    <property type="entry name" value="HSDR_N"/>
    <property type="match status" value="1"/>
</dbReference>
<dbReference type="GO" id="GO:0003677">
    <property type="term" value="F:DNA binding"/>
    <property type="evidence" value="ECO:0007669"/>
    <property type="project" value="UniProtKB-KW"/>
</dbReference>
<dbReference type="PIRSF" id="PIRSF035009">
    <property type="entry name" value="UCP035009_HSDR_N"/>
    <property type="match status" value="1"/>
</dbReference>
<keyword evidence="3" id="KW-1185">Reference proteome</keyword>
<dbReference type="InterPro" id="IPR017035">
    <property type="entry name" value="UCP035009_HsdR_All3000-type"/>
</dbReference>
<feature type="domain" description="Restriction endonuclease type I HsdR N-terminal" evidence="1">
    <location>
        <begin position="95"/>
        <end position="160"/>
    </location>
</feature>
<dbReference type="EMBL" id="SNWM01000001">
    <property type="protein sequence ID" value="TDO24864.1"/>
    <property type="molecule type" value="Genomic_DNA"/>
</dbReference>
<reference evidence="2 3" key="1">
    <citation type="submission" date="2019-03" db="EMBL/GenBank/DDBJ databases">
        <title>Genomic Encyclopedia of Archaeal and Bacterial Type Strains, Phase II (KMG-II): from individual species to whole genera.</title>
        <authorList>
            <person name="Goeker M."/>
        </authorList>
    </citation>
    <scope>NUCLEOTIDE SEQUENCE [LARGE SCALE GENOMIC DNA]</scope>
    <source>
        <strain evidence="2 3">DSM 19034</strain>
    </source>
</reference>
<accession>A0A4R6IR28</accession>
<dbReference type="InterPro" id="IPR007409">
    <property type="entry name" value="Restrct_endonuc_type1_HsdR_N"/>
</dbReference>
<dbReference type="GO" id="GO:0009307">
    <property type="term" value="P:DNA restriction-modification system"/>
    <property type="evidence" value="ECO:0007669"/>
    <property type="project" value="UniProtKB-KW"/>
</dbReference>
<dbReference type="AlphaFoldDB" id="A0A4R6IR28"/>
<name>A0A4R6IR28_9SPHI</name>
<evidence type="ECO:0000313" key="3">
    <source>
        <dbReference type="Proteomes" id="UP000295499"/>
    </source>
</evidence>
<dbReference type="Proteomes" id="UP000295499">
    <property type="component" value="Unassembled WGS sequence"/>
</dbReference>
<comment type="caution">
    <text evidence="2">The sequence shown here is derived from an EMBL/GenBank/DDBJ whole genome shotgun (WGS) entry which is preliminary data.</text>
</comment>
<sequence>MHIVKTSELFNWFTVSSKKTPSRPDSFDTNKTKHIMDLKLKLEQLHQRVVGLKDHINTEEATKNAFVLPFIQILGYDIFNPTEVVPEHICDIGTKKGEKVDYVIRKNDEPILIFECKHWKENADAHNSQLHRYYHVSKARFGVLTNGTVYNFYTDLEKPNIMDEKPFFTIDIEDLKDSSIKILESFTKNQYSLETILDSAEALKYIKAIRKEFEKEIESPSDELVKLLVNRFFEKPLTANRMVVFKEYTKKALTISINESISDRLKSALNINEKIEKRDDTTAGPINENPDVDKIITTEEELEAFQIVKAILREKIPSTRIAPRDTQSYFGVLLDDNNRKPICRFHFNTAKKYLETFHNGKDAGEKTQLHSLDELYGYRQQLHQTLENY</sequence>
<protein>
    <recommendedName>
        <fullName evidence="1">Restriction endonuclease type I HsdR N-terminal domain-containing protein</fullName>
    </recommendedName>
</protein>
<gene>
    <name evidence="2" type="ORF">CLV32_1158</name>
</gene>
<dbReference type="GO" id="GO:0009035">
    <property type="term" value="F:type I site-specific deoxyribonuclease activity"/>
    <property type="evidence" value="ECO:0007669"/>
    <property type="project" value="UniProtKB-EC"/>
</dbReference>
<organism evidence="2 3">
    <name type="scientific">Pedobacter duraquae</name>
    <dbReference type="NCBI Taxonomy" id="425511"/>
    <lineage>
        <taxon>Bacteria</taxon>
        <taxon>Pseudomonadati</taxon>
        <taxon>Bacteroidota</taxon>
        <taxon>Sphingobacteriia</taxon>
        <taxon>Sphingobacteriales</taxon>
        <taxon>Sphingobacteriaceae</taxon>
        <taxon>Pedobacter</taxon>
    </lineage>
</organism>
<proteinExistence type="predicted"/>